<evidence type="ECO:0000256" key="15">
    <source>
        <dbReference type="SAM" id="Phobius"/>
    </source>
</evidence>
<keyword evidence="12" id="KW-0234">DNA repair</keyword>
<organism evidence="17 18">
    <name type="scientific">Glossina morsitans morsitans</name>
    <name type="common">Savannah tsetse fly</name>
    <dbReference type="NCBI Taxonomy" id="37546"/>
    <lineage>
        <taxon>Eukaryota</taxon>
        <taxon>Metazoa</taxon>
        <taxon>Ecdysozoa</taxon>
        <taxon>Arthropoda</taxon>
        <taxon>Hexapoda</taxon>
        <taxon>Insecta</taxon>
        <taxon>Pterygota</taxon>
        <taxon>Neoptera</taxon>
        <taxon>Endopterygota</taxon>
        <taxon>Diptera</taxon>
        <taxon>Brachycera</taxon>
        <taxon>Muscomorpha</taxon>
        <taxon>Hippoboscoidea</taxon>
        <taxon>Glossinidae</taxon>
        <taxon>Glossina</taxon>
    </lineage>
</organism>
<dbReference type="GO" id="GO:0051016">
    <property type="term" value="P:barbed-end actin filament capping"/>
    <property type="evidence" value="ECO:0007669"/>
    <property type="project" value="InterPro"/>
</dbReference>
<dbReference type="PROSITE" id="PS00753">
    <property type="entry name" value="XPA_2"/>
    <property type="match status" value="1"/>
</dbReference>
<keyword evidence="18" id="KW-1185">Reference proteome</keyword>
<dbReference type="InterPro" id="IPR037282">
    <property type="entry name" value="CapZ_alpha/beta"/>
</dbReference>
<dbReference type="Gene3D" id="3.90.530.10">
    <property type="entry name" value="XPA C-terminal domain"/>
    <property type="match status" value="1"/>
</dbReference>
<dbReference type="InterPro" id="IPR017865">
    <property type="entry name" value="F-actin_cap_asu_CS"/>
</dbReference>
<keyword evidence="9" id="KW-0862">Zinc</keyword>
<dbReference type="PROSITE" id="PS00749">
    <property type="entry name" value="F_ACTIN_CAPPING_A_2"/>
    <property type="match status" value="1"/>
</dbReference>
<keyword evidence="6" id="KW-0479">Metal-binding</keyword>
<dbReference type="PhylomeDB" id="A0A1B0GA41"/>
<evidence type="ECO:0000256" key="10">
    <source>
        <dbReference type="ARBA" id="ARBA00023125"/>
    </source>
</evidence>
<dbReference type="Proteomes" id="UP000092444">
    <property type="component" value="Unassembled WGS sequence"/>
</dbReference>
<dbReference type="InterPro" id="IPR002189">
    <property type="entry name" value="CapZ_alpha"/>
</dbReference>
<feature type="coiled-coil region" evidence="14">
    <location>
        <begin position="226"/>
        <end position="253"/>
    </location>
</feature>
<evidence type="ECO:0000256" key="9">
    <source>
        <dbReference type="ARBA" id="ARBA00022833"/>
    </source>
</evidence>
<evidence type="ECO:0000256" key="4">
    <source>
        <dbReference type="ARBA" id="ARBA00014038"/>
    </source>
</evidence>
<keyword evidence="15" id="KW-0812">Transmembrane</keyword>
<keyword evidence="15" id="KW-0472">Membrane</keyword>
<accession>A0A1B0GA41</accession>
<evidence type="ECO:0000256" key="12">
    <source>
        <dbReference type="ARBA" id="ARBA00023204"/>
    </source>
</evidence>
<keyword evidence="5" id="KW-0117">Actin capping</keyword>
<proteinExistence type="inferred from homology"/>
<keyword evidence="7" id="KW-0227">DNA damage</keyword>
<dbReference type="InterPro" id="IPR042276">
    <property type="entry name" value="CapZ_alpha/beta_2"/>
</dbReference>
<dbReference type="SUPFAM" id="SSF90096">
    <property type="entry name" value="Subunits of heterodimeric actin filament capping protein Capz"/>
    <property type="match status" value="1"/>
</dbReference>
<dbReference type="InterPro" id="IPR022658">
    <property type="entry name" value="XPA_CS"/>
</dbReference>
<keyword evidence="13" id="KW-0539">Nucleus</keyword>
<evidence type="ECO:0000256" key="14">
    <source>
        <dbReference type="SAM" id="Coils"/>
    </source>
</evidence>
<dbReference type="CDD" id="cd21076">
    <property type="entry name" value="DBD_XPA"/>
    <property type="match status" value="1"/>
</dbReference>
<evidence type="ECO:0000256" key="5">
    <source>
        <dbReference type="ARBA" id="ARBA00022467"/>
    </source>
</evidence>
<dbReference type="InterPro" id="IPR009061">
    <property type="entry name" value="DNA-bd_dom_put_sf"/>
</dbReference>
<dbReference type="Pfam" id="PF05181">
    <property type="entry name" value="XPA_C"/>
    <property type="match status" value="1"/>
</dbReference>
<feature type="domain" description="XPA C-terminal" evidence="16">
    <location>
        <begin position="152"/>
        <end position="203"/>
    </location>
</feature>
<dbReference type="Gene3D" id="3.90.1150.210">
    <property type="entry name" value="F-actin capping protein, beta subunit"/>
    <property type="match status" value="1"/>
</dbReference>
<comment type="similarity">
    <text evidence="2">Belongs to the XPA family.</text>
</comment>
<feature type="transmembrane region" description="Helical" evidence="15">
    <location>
        <begin position="98"/>
        <end position="119"/>
    </location>
</feature>
<dbReference type="GO" id="GO:0005634">
    <property type="term" value="C:nucleus"/>
    <property type="evidence" value="ECO:0007669"/>
    <property type="project" value="UniProtKB-SubCell"/>
</dbReference>
<dbReference type="GO" id="GO:0030036">
    <property type="term" value="P:actin cytoskeleton organization"/>
    <property type="evidence" value="ECO:0007669"/>
    <property type="project" value="TreeGrafter"/>
</dbReference>
<dbReference type="InterPro" id="IPR037129">
    <property type="entry name" value="XPA_sf"/>
</dbReference>
<keyword evidence="10" id="KW-0238">DNA-binding</keyword>
<dbReference type="AlphaFoldDB" id="A0A1B0GA41"/>
<dbReference type="NCBIfam" id="TIGR00598">
    <property type="entry name" value="rad14"/>
    <property type="match status" value="1"/>
</dbReference>
<evidence type="ECO:0000256" key="2">
    <source>
        <dbReference type="ARBA" id="ARBA00005548"/>
    </source>
</evidence>
<dbReference type="PANTHER" id="PTHR10653">
    <property type="entry name" value="F-ACTIN-CAPPING PROTEIN SUBUNIT ALPHA"/>
    <property type="match status" value="1"/>
</dbReference>
<evidence type="ECO:0000259" key="16">
    <source>
        <dbReference type="Pfam" id="PF05181"/>
    </source>
</evidence>
<evidence type="ECO:0000256" key="13">
    <source>
        <dbReference type="ARBA" id="ARBA00023242"/>
    </source>
</evidence>
<dbReference type="GO" id="GO:0030863">
    <property type="term" value="C:cortical cytoskeleton"/>
    <property type="evidence" value="ECO:0007669"/>
    <property type="project" value="TreeGrafter"/>
</dbReference>
<keyword evidence="15" id="KW-1133">Transmembrane helix</keyword>
<evidence type="ECO:0000256" key="8">
    <source>
        <dbReference type="ARBA" id="ARBA00022771"/>
    </source>
</evidence>
<dbReference type="SUPFAM" id="SSF57716">
    <property type="entry name" value="Glucocorticoid receptor-like (DNA-binding domain)"/>
    <property type="match status" value="1"/>
</dbReference>
<evidence type="ECO:0000256" key="6">
    <source>
        <dbReference type="ARBA" id="ARBA00022723"/>
    </source>
</evidence>
<comment type="subcellular location">
    <subcellularLocation>
        <location evidence="1">Nucleus</location>
    </subcellularLocation>
</comment>
<comment type="similarity">
    <text evidence="3">Belongs to the F-actin-capping protein alpha subunit family.</text>
</comment>
<dbReference type="InterPro" id="IPR022652">
    <property type="entry name" value="Znf_XPA_CS"/>
</dbReference>
<reference evidence="17" key="1">
    <citation type="submission" date="2020-05" db="UniProtKB">
        <authorList>
            <consortium name="EnsemblMetazoa"/>
        </authorList>
    </citation>
    <scope>IDENTIFICATION</scope>
    <source>
        <strain evidence="17">Yale</strain>
    </source>
</reference>
<dbReference type="FunFam" id="3.90.1150.210:FF:000003">
    <property type="entry name" value="F-actin-capping protein subunit alpha"/>
    <property type="match status" value="1"/>
</dbReference>
<evidence type="ECO:0000313" key="17">
    <source>
        <dbReference type="EnsemblMetazoa" id="GMOY010178-PA"/>
    </source>
</evidence>
<evidence type="ECO:0000256" key="1">
    <source>
        <dbReference type="ARBA" id="ARBA00004123"/>
    </source>
</evidence>
<dbReference type="GO" id="GO:0051015">
    <property type="term" value="F:actin filament binding"/>
    <property type="evidence" value="ECO:0007669"/>
    <property type="project" value="TreeGrafter"/>
</dbReference>
<dbReference type="PRINTS" id="PR00191">
    <property type="entry name" value="FACTINCAPA"/>
</dbReference>
<name>A0A1B0GA41_GLOMM</name>
<keyword evidence="11" id="KW-0009">Actin-binding</keyword>
<dbReference type="PANTHER" id="PTHR10653:SF0">
    <property type="entry name" value="F-ACTIN-CAPPING PROTEIN SUBUNIT ALPHA"/>
    <property type="match status" value="1"/>
</dbReference>
<dbReference type="VEuPathDB" id="VectorBase:GMOY010178"/>
<dbReference type="GO" id="GO:0008290">
    <property type="term" value="C:F-actin capping protein complex"/>
    <property type="evidence" value="ECO:0007669"/>
    <property type="project" value="InterPro"/>
</dbReference>
<sequence>MEDAATELTEAQKARIERNKAKALSLRQAKLVSHPHSLTKKDTNAGDVPSSIIKVQGVKYVDSGGGFLIEQSVGSTNSDPSLPDANVKVIDNAISIPVAINFILIFIIHLILIILKVTYEECLKCGDSFVDSFLINNFKYNVCDKCHDPEDEHALITRTEAKAEYLLKDCDFDKRDPPLLYISRKNPRNVQWGEMKLYLHLQVEQRAMEVWGDEKKLMQQHENRLEKREVSKIRKYNKQMKQLRMEVRSKGANHAFAQYNKDQLTPVRIEGTEHNAVISEYNDLGGGRFYDPRTKQSFKYDHLRKEASDYQDVEPDAIAESWRQALDIEALAYTASHYRHGVCSVFGKSQNGQIVLTVCIEDHQFQPKNYWNGRWRSQWHVSFQAGTSNAELKGVLKVQVHYYEDGNVQLVSSKECRESVVLTSEQQMAKEVVRLIEESENEYQLAISENYQTMSDTTFKAMRRQLPITRTKIDWTKIVSYSIGKELKTQ</sequence>
<dbReference type="Pfam" id="PF01286">
    <property type="entry name" value="XPA_N"/>
    <property type="match status" value="1"/>
</dbReference>
<dbReference type="PROSITE" id="PS00748">
    <property type="entry name" value="F_ACTIN_CAPPING_A_1"/>
    <property type="match status" value="1"/>
</dbReference>
<dbReference type="InterPro" id="IPR022656">
    <property type="entry name" value="XPA_C"/>
</dbReference>
<evidence type="ECO:0000313" key="18">
    <source>
        <dbReference type="Proteomes" id="UP000092444"/>
    </source>
</evidence>
<evidence type="ECO:0000256" key="11">
    <source>
        <dbReference type="ARBA" id="ARBA00023203"/>
    </source>
</evidence>
<keyword evidence="8" id="KW-0863">Zinc-finger</keyword>
<dbReference type="GO" id="GO:0003684">
    <property type="term" value="F:damaged DNA binding"/>
    <property type="evidence" value="ECO:0007669"/>
    <property type="project" value="InterPro"/>
</dbReference>
<dbReference type="EnsemblMetazoa" id="GMOY010178-RA">
    <property type="protein sequence ID" value="GMOY010178-PA"/>
    <property type="gene ID" value="GMOY010178"/>
</dbReference>
<keyword evidence="14" id="KW-0175">Coiled coil</keyword>
<dbReference type="FunFam" id="3.90.530.10:FF:000001">
    <property type="entry name" value="DNA repair protein complementing XP-A cells"/>
    <property type="match status" value="1"/>
</dbReference>
<evidence type="ECO:0000256" key="3">
    <source>
        <dbReference type="ARBA" id="ARBA00010479"/>
    </source>
</evidence>
<feature type="coiled-coil region" evidence="14">
    <location>
        <begin position="422"/>
        <end position="449"/>
    </location>
</feature>
<protein>
    <recommendedName>
        <fullName evidence="4">F-actin-capping protein subunit alpha</fullName>
    </recommendedName>
</protein>
<dbReference type="STRING" id="37546.A0A1B0GA41"/>
<dbReference type="SUPFAM" id="SSF46955">
    <property type="entry name" value="Putative DNA-binding domain"/>
    <property type="match status" value="1"/>
</dbReference>
<dbReference type="GO" id="GO:0008270">
    <property type="term" value="F:zinc ion binding"/>
    <property type="evidence" value="ECO:0007669"/>
    <property type="project" value="UniProtKB-KW"/>
</dbReference>
<dbReference type="GO" id="GO:0006289">
    <property type="term" value="P:nucleotide-excision repair"/>
    <property type="evidence" value="ECO:0007669"/>
    <property type="project" value="InterPro"/>
</dbReference>
<dbReference type="InterPro" id="IPR000465">
    <property type="entry name" value="XPA/RAD14"/>
</dbReference>
<dbReference type="EMBL" id="CCAG010022307">
    <property type="status" value="NOT_ANNOTATED_CDS"/>
    <property type="molecule type" value="Genomic_DNA"/>
</dbReference>
<dbReference type="Pfam" id="PF01267">
    <property type="entry name" value="F-actin_cap_A"/>
    <property type="match status" value="1"/>
</dbReference>
<evidence type="ECO:0000256" key="7">
    <source>
        <dbReference type="ARBA" id="ARBA00022763"/>
    </source>
</evidence>